<comment type="caution">
    <text evidence="2">The sequence shown here is derived from an EMBL/GenBank/DDBJ whole genome shotgun (WGS) entry which is preliminary data.</text>
</comment>
<feature type="compositionally biased region" description="Polar residues" evidence="1">
    <location>
        <begin position="69"/>
        <end position="79"/>
    </location>
</feature>
<dbReference type="Proteomes" id="UP001196413">
    <property type="component" value="Unassembled WGS sequence"/>
</dbReference>
<gene>
    <name evidence="2" type="ORF">KIN20_002285</name>
</gene>
<feature type="region of interest" description="Disordered" evidence="1">
    <location>
        <begin position="66"/>
        <end position="107"/>
    </location>
</feature>
<dbReference type="EMBL" id="JAHQIW010000297">
    <property type="protein sequence ID" value="KAJ1347264.1"/>
    <property type="molecule type" value="Genomic_DNA"/>
</dbReference>
<evidence type="ECO:0000313" key="2">
    <source>
        <dbReference type="EMBL" id="KAJ1347264.1"/>
    </source>
</evidence>
<name>A0AAD5MNC5_PARTN</name>
<reference evidence="2" key="1">
    <citation type="submission" date="2021-06" db="EMBL/GenBank/DDBJ databases">
        <title>Parelaphostrongylus tenuis whole genome reference sequence.</title>
        <authorList>
            <person name="Garwood T.J."/>
            <person name="Larsen P.A."/>
            <person name="Fountain-Jones N.M."/>
            <person name="Garbe J.R."/>
            <person name="Macchietto M.G."/>
            <person name="Kania S.A."/>
            <person name="Gerhold R.W."/>
            <person name="Richards J.E."/>
            <person name="Wolf T.M."/>
        </authorList>
    </citation>
    <scope>NUCLEOTIDE SEQUENCE</scope>
    <source>
        <strain evidence="2">MNPRO001-30</strain>
        <tissue evidence="2">Meninges</tissue>
    </source>
</reference>
<organism evidence="2 3">
    <name type="scientific">Parelaphostrongylus tenuis</name>
    <name type="common">Meningeal worm</name>
    <dbReference type="NCBI Taxonomy" id="148309"/>
    <lineage>
        <taxon>Eukaryota</taxon>
        <taxon>Metazoa</taxon>
        <taxon>Ecdysozoa</taxon>
        <taxon>Nematoda</taxon>
        <taxon>Chromadorea</taxon>
        <taxon>Rhabditida</taxon>
        <taxon>Rhabditina</taxon>
        <taxon>Rhabditomorpha</taxon>
        <taxon>Strongyloidea</taxon>
        <taxon>Metastrongylidae</taxon>
        <taxon>Parelaphostrongylus</taxon>
    </lineage>
</organism>
<proteinExistence type="predicted"/>
<feature type="compositionally biased region" description="Low complexity" evidence="1">
    <location>
        <begin position="80"/>
        <end position="91"/>
    </location>
</feature>
<accession>A0AAD5MNC5</accession>
<evidence type="ECO:0000313" key="3">
    <source>
        <dbReference type="Proteomes" id="UP001196413"/>
    </source>
</evidence>
<keyword evidence="3" id="KW-1185">Reference proteome</keyword>
<sequence>MAYFYRRVWLSGLMSSSESNSLDGGELTLFAPGYSVQEDAASSDLRSRTQQAASSTLLVPTSLLSSSTDDVGQSHSMQTSTSDDLSSVDDISQMRSESSVSTGIHSPTYSELLGETATSESSSPLPAFEKRLTNEDNNVYHFLGSSTDQAAILALKQSSFVVYKDENTSDAKVGFHLKGTKESMAVRSADQKYDLYGKDEIFKKESEPHANASTAISTVEFDRVHLCNSDYLSNSSCYVVRCPNSVSNALQKLLRISSETCYKMRE</sequence>
<feature type="compositionally biased region" description="Polar residues" evidence="1">
    <location>
        <begin position="93"/>
        <end position="107"/>
    </location>
</feature>
<protein>
    <submittedName>
        <fullName evidence="2">Uncharacterized protein</fullName>
    </submittedName>
</protein>
<evidence type="ECO:0000256" key="1">
    <source>
        <dbReference type="SAM" id="MobiDB-lite"/>
    </source>
</evidence>
<dbReference type="AlphaFoldDB" id="A0AAD5MNC5"/>